<dbReference type="Proteomes" id="UP000004810">
    <property type="component" value="Unassembled WGS sequence"/>
</dbReference>
<gene>
    <name evidence="1" type="ORF">WUBG_06388</name>
</gene>
<proteinExistence type="predicted"/>
<protein>
    <submittedName>
        <fullName evidence="1">Uncharacterized protein</fullName>
    </submittedName>
</protein>
<evidence type="ECO:0000313" key="2">
    <source>
        <dbReference type="Proteomes" id="UP000004810"/>
    </source>
</evidence>
<organism evidence="1 2">
    <name type="scientific">Wuchereria bancrofti</name>
    <dbReference type="NCBI Taxonomy" id="6293"/>
    <lineage>
        <taxon>Eukaryota</taxon>
        <taxon>Metazoa</taxon>
        <taxon>Ecdysozoa</taxon>
        <taxon>Nematoda</taxon>
        <taxon>Chromadorea</taxon>
        <taxon>Rhabditida</taxon>
        <taxon>Spirurina</taxon>
        <taxon>Spiruromorpha</taxon>
        <taxon>Filarioidea</taxon>
        <taxon>Onchocercidae</taxon>
        <taxon>Wuchereria</taxon>
    </lineage>
</organism>
<accession>J9EZR6</accession>
<dbReference type="EMBL" id="ADBV01002692">
    <property type="protein sequence ID" value="EJW82702.1"/>
    <property type="molecule type" value="Genomic_DNA"/>
</dbReference>
<sequence length="306" mass="34491">MVKGEEYPSKGVSCYTFAATSASVTVLYKGMSKPKVLLSDEVNITSVLLEKPTKKSTAFLDGLTGNIKKKECKTREVMGNGLLKEANILKVSPVEAKIKRKESSVMITVKNIYGLPTERHERGIYKVVYDEDERPVLDKQLICKPNKELTTALEPISRQAEEFEELMSVEAFEKKGEKNGINFDIVMQLETGEGKEKKHPPQLQKEQYRLSMEGNSKKKKRISQMQMYKLEDNETRLPSIHPEVGDYATKDTEITVEGKAQAHHEPGRTRICIKEEMPTNRRAEGDGSFVINEALDVVAEESSNYA</sequence>
<reference evidence="2" key="1">
    <citation type="submission" date="2012-08" db="EMBL/GenBank/DDBJ databases">
        <title>The Genome Sequence of Wuchereria bancrofti.</title>
        <authorList>
            <person name="Nutman T.B."/>
            <person name="Fink D.L."/>
            <person name="Russ C."/>
            <person name="Young S."/>
            <person name="Zeng Q."/>
            <person name="Koehrsen M."/>
            <person name="Alvarado L."/>
            <person name="Berlin A."/>
            <person name="Chapman S.B."/>
            <person name="Chen Z."/>
            <person name="Freedman E."/>
            <person name="Gellesch M."/>
            <person name="Goldberg J."/>
            <person name="Griggs A."/>
            <person name="Gujja S."/>
            <person name="Heilman E.R."/>
            <person name="Heiman D."/>
            <person name="Hepburn T."/>
            <person name="Howarth C."/>
            <person name="Jen D."/>
            <person name="Larson L."/>
            <person name="Lewis B."/>
            <person name="Mehta T."/>
            <person name="Park D."/>
            <person name="Pearson M."/>
            <person name="Roberts A."/>
            <person name="Saif S."/>
            <person name="Shea T."/>
            <person name="Shenoy N."/>
            <person name="Sisk P."/>
            <person name="Stolte C."/>
            <person name="Sykes S."/>
            <person name="Walk T."/>
            <person name="White J."/>
            <person name="Yandava C."/>
            <person name="Haas B."/>
            <person name="Henn M.R."/>
            <person name="Nusbaum C."/>
            <person name="Birren B."/>
        </authorList>
    </citation>
    <scope>NUCLEOTIDE SEQUENCE [LARGE SCALE GENOMIC DNA]</scope>
    <source>
        <strain evidence="2">NA</strain>
    </source>
</reference>
<evidence type="ECO:0000313" key="1">
    <source>
        <dbReference type="EMBL" id="EJW82702.1"/>
    </source>
</evidence>
<dbReference type="AlphaFoldDB" id="J9EZR6"/>
<name>J9EZR6_WUCBA</name>
<comment type="caution">
    <text evidence="1">The sequence shown here is derived from an EMBL/GenBank/DDBJ whole genome shotgun (WGS) entry which is preliminary data.</text>
</comment>